<reference evidence="5" key="1">
    <citation type="submission" date="2022-06" db="EMBL/GenBank/DDBJ databases">
        <title>Genome public.</title>
        <authorList>
            <person name="Sun Q."/>
        </authorList>
    </citation>
    <scope>NUCLEOTIDE SEQUENCE</scope>
    <source>
        <strain evidence="5">CWNU-1</strain>
    </source>
</reference>
<sequence length="295" mass="29882">MSHAMQQPPHNAAPQYGGYNPPPQPMRNGLGTAALVLGIIGLITGWIPFIFFLGGGLGLLALIMGLIGRGRGKRGEASNKGAATAGAVLGLLAMVAATFAMVASFKAVDEGLKDLDKATSSTGTKEPTTDTGTGTDTGADSGDKSKSKAKGKKGKAKGAAGGGASSGALAAGETTTYKDDLKITVSAAKKFSPSEYAIGHTAGNNAYQVTVTVENAGSKEFKSTLLSTDARAGDDGVTAEQIFDDKVGAGFTGTVLPGKKATVQYAFDAPATAKVLTVEISPGFLHDPTLWELTL</sequence>
<feature type="region of interest" description="Disordered" evidence="2">
    <location>
        <begin position="1"/>
        <end position="24"/>
    </location>
</feature>
<gene>
    <name evidence="5" type="ORF">NBG84_18370</name>
</gene>
<dbReference type="EMBL" id="JAMQAW010000023">
    <property type="protein sequence ID" value="MCM2390231.1"/>
    <property type="molecule type" value="Genomic_DNA"/>
</dbReference>
<accession>A0ABT0UPR1</accession>
<evidence type="ECO:0000259" key="4">
    <source>
        <dbReference type="Pfam" id="PF11611"/>
    </source>
</evidence>
<feature type="transmembrane region" description="Helical" evidence="3">
    <location>
        <begin position="84"/>
        <end position="105"/>
    </location>
</feature>
<comment type="caution">
    <text evidence="5">The sequence shown here is derived from an EMBL/GenBank/DDBJ whole genome shotgun (WGS) entry which is preliminary data.</text>
</comment>
<dbReference type="RefSeq" id="WP_250920558.1">
    <property type="nucleotide sequence ID" value="NZ_JAMQAW010000023.1"/>
</dbReference>
<evidence type="ECO:0000256" key="2">
    <source>
        <dbReference type="SAM" id="MobiDB-lite"/>
    </source>
</evidence>
<keyword evidence="1" id="KW-0732">Signal</keyword>
<evidence type="ECO:0000313" key="6">
    <source>
        <dbReference type="Proteomes" id="UP001431429"/>
    </source>
</evidence>
<keyword evidence="3" id="KW-1133">Transmembrane helix</keyword>
<feature type="transmembrane region" description="Helical" evidence="3">
    <location>
        <begin position="30"/>
        <end position="63"/>
    </location>
</feature>
<feature type="compositionally biased region" description="Basic residues" evidence="2">
    <location>
        <begin position="147"/>
        <end position="156"/>
    </location>
</feature>
<protein>
    <submittedName>
        <fullName evidence="5">DUF4352 domain-containing protein</fullName>
    </submittedName>
</protein>
<feature type="compositionally biased region" description="Low complexity" evidence="2">
    <location>
        <begin position="119"/>
        <end position="140"/>
    </location>
</feature>
<feature type="domain" description="DUF4352" evidence="4">
    <location>
        <begin position="177"/>
        <end position="285"/>
    </location>
</feature>
<proteinExistence type="predicted"/>
<dbReference type="InterPro" id="IPR029050">
    <property type="entry name" value="Immunoprotect_excell_Ig-like"/>
</dbReference>
<evidence type="ECO:0000313" key="5">
    <source>
        <dbReference type="EMBL" id="MCM2390231.1"/>
    </source>
</evidence>
<dbReference type="Gene3D" id="2.60.40.1240">
    <property type="match status" value="1"/>
</dbReference>
<organism evidence="5 6">
    <name type="scientific">Streptomyces albipurpureus</name>
    <dbReference type="NCBI Taxonomy" id="2897419"/>
    <lineage>
        <taxon>Bacteria</taxon>
        <taxon>Bacillati</taxon>
        <taxon>Actinomycetota</taxon>
        <taxon>Actinomycetes</taxon>
        <taxon>Kitasatosporales</taxon>
        <taxon>Streptomycetaceae</taxon>
        <taxon>Streptomyces</taxon>
    </lineage>
</organism>
<dbReference type="Pfam" id="PF11611">
    <property type="entry name" value="DUF4352"/>
    <property type="match status" value="1"/>
</dbReference>
<keyword evidence="3" id="KW-0472">Membrane</keyword>
<keyword evidence="6" id="KW-1185">Reference proteome</keyword>
<evidence type="ECO:0000256" key="3">
    <source>
        <dbReference type="SAM" id="Phobius"/>
    </source>
</evidence>
<dbReference type="InterPro" id="IPR029051">
    <property type="entry name" value="DUF4352"/>
</dbReference>
<keyword evidence="3" id="KW-0812">Transmembrane</keyword>
<name>A0ABT0UPR1_9ACTN</name>
<dbReference type="Proteomes" id="UP001431429">
    <property type="component" value="Unassembled WGS sequence"/>
</dbReference>
<feature type="region of interest" description="Disordered" evidence="2">
    <location>
        <begin position="117"/>
        <end position="167"/>
    </location>
</feature>
<evidence type="ECO:0000256" key="1">
    <source>
        <dbReference type="ARBA" id="ARBA00022729"/>
    </source>
</evidence>